<dbReference type="Proteomes" id="UP000528460">
    <property type="component" value="Unassembled WGS sequence"/>
</dbReference>
<feature type="signal peptide" evidence="1">
    <location>
        <begin position="1"/>
        <end position="34"/>
    </location>
</feature>
<name>A0A7Y4JRM0_9BACT</name>
<protein>
    <recommendedName>
        <fullName evidence="4">Phospholipase</fullName>
    </recommendedName>
</protein>
<sequence>MATPLRTDVRRSTFTFPGALLGALLVLTSASARAQSAPTPLEDNRTITLGYIGIAYELGGIIDPTLQPGGTSSARPNWFTFAPHASQAGGKGMYSAALARHFIDAARLQPSLSLTNALDRLGLSGVVRLRLQDLSLQLIAQGLTVDAAAALSVMTSSLNVAVLADTRTLLTTASRMGSLYWSAPGASPLDKVEAIVITLERTLHEGNLAIFNDIGGSARLYLDWRAAATGPITPARVLSEFTLADAVNAEAQQAYAWAVAHAEDSPRPTRMDLLFPGMHWKSLLIAAFALYEDARLAPTPARRDALIAMGTNFVAWREQRDQAQPVFTPAGSPTDEVSRAGVLQALTPFLMTDFGTVRWTYADYAYAQPDRDGNPLTAPPCEYSWADFWDRWNGILFAFNQAYARPTELWVMPEPLTDPLG</sequence>
<organism evidence="2 3">
    <name type="scientific">Corallococcus exercitus</name>
    <dbReference type="NCBI Taxonomy" id="2316736"/>
    <lineage>
        <taxon>Bacteria</taxon>
        <taxon>Pseudomonadati</taxon>
        <taxon>Myxococcota</taxon>
        <taxon>Myxococcia</taxon>
        <taxon>Myxococcales</taxon>
        <taxon>Cystobacterineae</taxon>
        <taxon>Myxococcaceae</taxon>
        <taxon>Corallococcus</taxon>
    </lineage>
</organism>
<evidence type="ECO:0000256" key="1">
    <source>
        <dbReference type="SAM" id="SignalP"/>
    </source>
</evidence>
<reference evidence="2 3" key="1">
    <citation type="submission" date="2020-05" db="EMBL/GenBank/DDBJ databases">
        <authorList>
            <person name="Whitworth D."/>
        </authorList>
    </citation>
    <scope>NUCLEOTIDE SEQUENCE [LARGE SCALE GENOMIC DNA]</scope>
    <source>
        <strain evidence="2 3">CA046A</strain>
    </source>
</reference>
<gene>
    <name evidence="2" type="ORF">HNS30_11845</name>
</gene>
<feature type="chain" id="PRO_5031500626" description="Phospholipase" evidence="1">
    <location>
        <begin position="35"/>
        <end position="421"/>
    </location>
</feature>
<dbReference type="AlphaFoldDB" id="A0A7Y4JRM0"/>
<dbReference type="EMBL" id="JABFJW010000072">
    <property type="protein sequence ID" value="NOK09719.1"/>
    <property type="molecule type" value="Genomic_DNA"/>
</dbReference>
<accession>A0A7Y4JRM0</accession>
<proteinExistence type="predicted"/>
<evidence type="ECO:0000313" key="2">
    <source>
        <dbReference type="EMBL" id="NOK09719.1"/>
    </source>
</evidence>
<dbReference type="RefSeq" id="WP_171413895.1">
    <property type="nucleotide sequence ID" value="NZ_JABFJW010000072.1"/>
</dbReference>
<evidence type="ECO:0000313" key="3">
    <source>
        <dbReference type="Proteomes" id="UP000528460"/>
    </source>
</evidence>
<comment type="caution">
    <text evidence="2">The sequence shown here is derived from an EMBL/GenBank/DDBJ whole genome shotgun (WGS) entry which is preliminary data.</text>
</comment>
<evidence type="ECO:0008006" key="4">
    <source>
        <dbReference type="Google" id="ProtNLM"/>
    </source>
</evidence>
<keyword evidence="1" id="KW-0732">Signal</keyword>